<dbReference type="Gene3D" id="3.40.50.720">
    <property type="entry name" value="NAD(P)-binding Rossmann-like Domain"/>
    <property type="match status" value="2"/>
</dbReference>
<feature type="domain" description="D-isomer specific 2-hydroxyacid dehydrogenase NAD-binding" evidence="3">
    <location>
        <begin position="102"/>
        <end position="277"/>
    </location>
</feature>
<name>A0A928KW05_9FIRM</name>
<proteinExistence type="predicted"/>
<dbReference type="SUPFAM" id="SSF52283">
    <property type="entry name" value="Formate/glycerate dehydrogenase catalytic domain-like"/>
    <property type="match status" value="1"/>
</dbReference>
<keyword evidence="2" id="KW-0520">NAD</keyword>
<dbReference type="PANTHER" id="PTHR43333:SF1">
    <property type="entry name" value="D-ISOMER SPECIFIC 2-HYDROXYACID DEHYDROGENASE NAD-BINDING DOMAIN-CONTAINING PROTEIN"/>
    <property type="match status" value="1"/>
</dbReference>
<evidence type="ECO:0000256" key="2">
    <source>
        <dbReference type="ARBA" id="ARBA00023027"/>
    </source>
</evidence>
<dbReference type="InterPro" id="IPR006140">
    <property type="entry name" value="D-isomer_DH_NAD-bd"/>
</dbReference>
<evidence type="ECO:0000313" key="4">
    <source>
        <dbReference type="EMBL" id="MBE6833196.1"/>
    </source>
</evidence>
<protein>
    <submittedName>
        <fullName evidence="4">D-2-hydroxyacid dehydrogenase</fullName>
    </submittedName>
</protein>
<dbReference type="EMBL" id="SVNY01000003">
    <property type="protein sequence ID" value="MBE6833196.1"/>
    <property type="molecule type" value="Genomic_DNA"/>
</dbReference>
<dbReference type="PANTHER" id="PTHR43333">
    <property type="entry name" value="2-HACID_DH_C DOMAIN-CONTAINING PROTEIN"/>
    <property type="match status" value="1"/>
</dbReference>
<accession>A0A928KW05</accession>
<dbReference type="Pfam" id="PF02826">
    <property type="entry name" value="2-Hacid_dh_C"/>
    <property type="match status" value="1"/>
</dbReference>
<reference evidence="4" key="1">
    <citation type="submission" date="2019-04" db="EMBL/GenBank/DDBJ databases">
        <title>Evolution of Biomass-Degrading Anaerobic Consortia Revealed by Metagenomics.</title>
        <authorList>
            <person name="Peng X."/>
        </authorList>
    </citation>
    <scope>NUCLEOTIDE SEQUENCE</scope>
    <source>
        <strain evidence="4">SIG551</strain>
    </source>
</reference>
<dbReference type="GO" id="GO:0051287">
    <property type="term" value="F:NAD binding"/>
    <property type="evidence" value="ECO:0007669"/>
    <property type="project" value="InterPro"/>
</dbReference>
<dbReference type="GO" id="GO:0016491">
    <property type="term" value="F:oxidoreductase activity"/>
    <property type="evidence" value="ECO:0007669"/>
    <property type="project" value="UniProtKB-KW"/>
</dbReference>
<dbReference type="CDD" id="cd05300">
    <property type="entry name" value="2-Hacid_dh_1"/>
    <property type="match status" value="1"/>
</dbReference>
<dbReference type="AlphaFoldDB" id="A0A928KW05"/>
<sequence>MKNILVLFRLSDSQKAFLQQSIPGAAFTYATRSTVTDAQLKEADVIFGNPKPEKLFGLTRLRLLQLSTAGSDFYDGENVLPPNCTVRSASGAYGVAVSEHMLALTLAFCKKLHLYRDNQRQSLWKDEGEVLSLASMKVLVIGAGDIGRHYARLCRALGSYTIGVRRTAGSPTQEFDELHTPEELDQLLPQADAVAMALPYTPETRNFMNEQRLGLMKSSALLINGGRGRTVDQQAVLAALQGGRLGGFVTDVCNPEPLPKGDPLWQEKNVILTPHIAGLFHLPQTLEFVLELGIRNITRFLKENP</sequence>
<keyword evidence="1" id="KW-0560">Oxidoreductase</keyword>
<evidence type="ECO:0000313" key="5">
    <source>
        <dbReference type="Proteomes" id="UP000754750"/>
    </source>
</evidence>
<comment type="caution">
    <text evidence="4">The sequence shown here is derived from an EMBL/GenBank/DDBJ whole genome shotgun (WGS) entry which is preliminary data.</text>
</comment>
<gene>
    <name evidence="4" type="ORF">E7512_06385</name>
</gene>
<evidence type="ECO:0000259" key="3">
    <source>
        <dbReference type="Pfam" id="PF02826"/>
    </source>
</evidence>
<evidence type="ECO:0000256" key="1">
    <source>
        <dbReference type="ARBA" id="ARBA00023002"/>
    </source>
</evidence>
<organism evidence="4 5">
    <name type="scientific">Faecalispora sporosphaeroides</name>
    <dbReference type="NCBI Taxonomy" id="1549"/>
    <lineage>
        <taxon>Bacteria</taxon>
        <taxon>Bacillati</taxon>
        <taxon>Bacillota</taxon>
        <taxon>Clostridia</taxon>
        <taxon>Eubacteriales</taxon>
        <taxon>Oscillospiraceae</taxon>
        <taxon>Faecalispora</taxon>
    </lineage>
</organism>
<dbReference type="InterPro" id="IPR036291">
    <property type="entry name" value="NAD(P)-bd_dom_sf"/>
</dbReference>
<dbReference type="RefSeq" id="WP_020074320.1">
    <property type="nucleotide sequence ID" value="NZ_JBKWRC010000009.1"/>
</dbReference>
<dbReference type="Proteomes" id="UP000754750">
    <property type="component" value="Unassembled WGS sequence"/>
</dbReference>
<dbReference type="SUPFAM" id="SSF51735">
    <property type="entry name" value="NAD(P)-binding Rossmann-fold domains"/>
    <property type="match status" value="1"/>
</dbReference>